<dbReference type="RefSeq" id="WP_073354842.1">
    <property type="nucleotide sequence ID" value="NZ_FRBU01000037.1"/>
</dbReference>
<evidence type="ECO:0000259" key="4">
    <source>
        <dbReference type="Pfam" id="PF01420"/>
    </source>
</evidence>
<dbReference type="Proteomes" id="UP000184260">
    <property type="component" value="Unassembled WGS sequence"/>
</dbReference>
<accession>A0A1M7IUL3</accession>
<dbReference type="Pfam" id="PF01420">
    <property type="entry name" value="Methylase_S"/>
    <property type="match status" value="2"/>
</dbReference>
<dbReference type="EMBL" id="FRBU01000037">
    <property type="protein sequence ID" value="SHM44436.1"/>
    <property type="molecule type" value="Genomic_DNA"/>
</dbReference>
<keyword evidence="6" id="KW-1185">Reference proteome</keyword>
<dbReference type="InterPro" id="IPR044946">
    <property type="entry name" value="Restrct_endonuc_typeI_TRD_sf"/>
</dbReference>
<name>A0A1M7IUL3_9FLAO</name>
<protein>
    <submittedName>
        <fullName evidence="5">Type I restriction enzyme, S subunit</fullName>
    </submittedName>
</protein>
<dbReference type="InterPro" id="IPR052021">
    <property type="entry name" value="Type-I_RS_S_subunit"/>
</dbReference>
<feature type="domain" description="Type I restriction modification DNA specificity" evidence="4">
    <location>
        <begin position="19"/>
        <end position="203"/>
    </location>
</feature>
<dbReference type="GO" id="GO:0009307">
    <property type="term" value="P:DNA restriction-modification system"/>
    <property type="evidence" value="ECO:0007669"/>
    <property type="project" value="UniProtKB-KW"/>
</dbReference>
<dbReference type="GO" id="GO:0003677">
    <property type="term" value="F:DNA binding"/>
    <property type="evidence" value="ECO:0007669"/>
    <property type="project" value="UniProtKB-KW"/>
</dbReference>
<keyword evidence="3" id="KW-0238">DNA-binding</keyword>
<dbReference type="STRING" id="69322.SAMN05443669_10372"/>
<dbReference type="SUPFAM" id="SSF116734">
    <property type="entry name" value="DNA methylase specificity domain"/>
    <property type="match status" value="2"/>
</dbReference>
<feature type="domain" description="Type I restriction modification DNA specificity" evidence="4">
    <location>
        <begin position="232"/>
        <end position="411"/>
    </location>
</feature>
<dbReference type="CDD" id="cd17278">
    <property type="entry name" value="RMtype1_S_LdeBORF1052P-TRD2-CR2"/>
    <property type="match status" value="1"/>
</dbReference>
<evidence type="ECO:0000256" key="3">
    <source>
        <dbReference type="ARBA" id="ARBA00023125"/>
    </source>
</evidence>
<organism evidence="5 6">
    <name type="scientific">Flavobacterium xanthum</name>
    <dbReference type="NCBI Taxonomy" id="69322"/>
    <lineage>
        <taxon>Bacteria</taxon>
        <taxon>Pseudomonadati</taxon>
        <taxon>Bacteroidota</taxon>
        <taxon>Flavobacteriia</taxon>
        <taxon>Flavobacteriales</taxon>
        <taxon>Flavobacteriaceae</taxon>
        <taxon>Flavobacterium</taxon>
    </lineage>
</organism>
<dbReference type="PANTHER" id="PTHR30408">
    <property type="entry name" value="TYPE-1 RESTRICTION ENZYME ECOKI SPECIFICITY PROTEIN"/>
    <property type="match status" value="1"/>
</dbReference>
<proteinExistence type="inferred from homology"/>
<gene>
    <name evidence="5" type="ORF">SAMN05443669_10372</name>
</gene>
<dbReference type="PANTHER" id="PTHR30408:SF12">
    <property type="entry name" value="TYPE I RESTRICTION ENZYME MJAVIII SPECIFICITY SUBUNIT"/>
    <property type="match status" value="1"/>
</dbReference>
<evidence type="ECO:0000313" key="6">
    <source>
        <dbReference type="Proteomes" id="UP000184260"/>
    </source>
</evidence>
<dbReference type="AlphaFoldDB" id="A0A1M7IUL3"/>
<reference evidence="6" key="1">
    <citation type="submission" date="2016-11" db="EMBL/GenBank/DDBJ databases">
        <authorList>
            <person name="Varghese N."/>
            <person name="Submissions S."/>
        </authorList>
    </citation>
    <scope>NUCLEOTIDE SEQUENCE [LARGE SCALE GENOMIC DNA]</scope>
    <source>
        <strain evidence="6">DSM 3661</strain>
    </source>
</reference>
<sequence>MDKRNEKKNPEVRFKGFTEDWEYTPLGMLADLQNGYAFKSKFFQDLKSNLILLTPGNINIGGGFQYGKGHFYDALGEVPDRFIFKPEDIFLTMTDLTPTAQTLGFPALIPNDKNTYLHNQRLGKLINYDVDKNFLFQLLCTPKFQKQIVLTSSGTTVKHTSPNKILTTNINFPKDKTEQKQIGSFFQNLDNLITLHQKKYDKLIILKKAMLVKMFPKNGAVVPEIRFKGFTEDWEEKRLGEIGQTYTGLSGKTKVDFGHGKGRFVTYMNVFNNPISNLKITDVIEIDNSQNEVNYGDVFFTTSSETPEEVGMSSVWLSNEKNIYLNSFCFGYRLSEKIDSYFLSNLLRSTNFRTKISFLAQGISRYNISKNRVMEILIEIPSYNEQIKIGEYFKNLNSQIALHQTQLKKLKNIKKACFSKMFVAQD</sequence>
<dbReference type="Gene3D" id="3.90.220.20">
    <property type="entry name" value="DNA methylase specificity domains"/>
    <property type="match status" value="2"/>
</dbReference>
<evidence type="ECO:0000256" key="2">
    <source>
        <dbReference type="ARBA" id="ARBA00022747"/>
    </source>
</evidence>
<comment type="similarity">
    <text evidence="1">Belongs to the type-I restriction system S methylase family.</text>
</comment>
<dbReference type="InterPro" id="IPR000055">
    <property type="entry name" value="Restrct_endonuc_typeI_TRD"/>
</dbReference>
<evidence type="ECO:0000313" key="5">
    <source>
        <dbReference type="EMBL" id="SHM44436.1"/>
    </source>
</evidence>
<evidence type="ECO:0000256" key="1">
    <source>
        <dbReference type="ARBA" id="ARBA00010923"/>
    </source>
</evidence>
<keyword evidence="2" id="KW-0680">Restriction system</keyword>
<dbReference type="OrthoDB" id="667970at2"/>